<evidence type="ECO:0000256" key="4">
    <source>
        <dbReference type="ARBA" id="ARBA00007096"/>
    </source>
</evidence>
<dbReference type="PANTHER" id="PTHR18829">
    <property type="entry name" value="PROTEIN YAE1 HOMOLOG"/>
    <property type="match status" value="1"/>
</dbReference>
<protein>
    <recommendedName>
        <fullName evidence="7">Protein YAE1</fullName>
    </recommendedName>
    <alternativeName>
        <fullName evidence="6">Protein yae1</fullName>
    </alternativeName>
</protein>
<comment type="function">
    <text evidence="1">The complex LTO1:YAE1 may function as a target specific adapter that probably recruits apo-RPLI1 to the cytosolic iron-sulfur protein assembly (CIA) complex machinery. May be required for biogenesis of the large ribosomal subunit and initiation of translation.</text>
</comment>
<evidence type="ECO:0000313" key="12">
    <source>
        <dbReference type="EMBL" id="KAJ9151825.1"/>
    </source>
</evidence>
<evidence type="ECO:0000256" key="8">
    <source>
        <dbReference type="ARBA" id="ARBA00022490"/>
    </source>
</evidence>
<evidence type="ECO:0000256" key="3">
    <source>
        <dbReference type="ARBA" id="ARBA00004496"/>
    </source>
</evidence>
<evidence type="ECO:0000256" key="5">
    <source>
        <dbReference type="ARBA" id="ARBA00011427"/>
    </source>
</evidence>
<evidence type="ECO:0000259" key="11">
    <source>
        <dbReference type="Pfam" id="PF09811"/>
    </source>
</evidence>
<dbReference type="InterPro" id="IPR038881">
    <property type="entry name" value="Yae1-like"/>
</dbReference>
<evidence type="ECO:0000313" key="13">
    <source>
        <dbReference type="Proteomes" id="UP001174694"/>
    </source>
</evidence>
<comment type="subcellular location">
    <subcellularLocation>
        <location evidence="3">Cytoplasm</location>
    </subcellularLocation>
    <subcellularLocation>
        <location evidence="2">Nucleus</location>
    </subcellularLocation>
</comment>
<proteinExistence type="inferred from homology"/>
<dbReference type="AlphaFoldDB" id="A0AA38RPE3"/>
<feature type="region of interest" description="Disordered" evidence="10">
    <location>
        <begin position="1"/>
        <end position="64"/>
    </location>
</feature>
<accession>A0AA38RPE3</accession>
<keyword evidence="8" id="KW-0963">Cytoplasm</keyword>
<reference evidence="12" key="1">
    <citation type="submission" date="2022-07" db="EMBL/GenBank/DDBJ databases">
        <title>Fungi with potential for degradation of polypropylene.</title>
        <authorList>
            <person name="Gostincar C."/>
        </authorList>
    </citation>
    <scope>NUCLEOTIDE SEQUENCE</scope>
    <source>
        <strain evidence="12">EXF-13308</strain>
    </source>
</reference>
<feature type="region of interest" description="Disordered" evidence="10">
    <location>
        <begin position="246"/>
        <end position="265"/>
    </location>
</feature>
<gene>
    <name evidence="12" type="ORF">NKR23_g2770</name>
</gene>
<dbReference type="InterPro" id="IPR019191">
    <property type="entry name" value="Essential_protein_Yae1_N"/>
</dbReference>
<feature type="domain" description="Essential protein Yae1 N-terminal" evidence="11">
    <location>
        <begin position="88"/>
        <end position="126"/>
    </location>
</feature>
<evidence type="ECO:0000256" key="2">
    <source>
        <dbReference type="ARBA" id="ARBA00004123"/>
    </source>
</evidence>
<comment type="similarity">
    <text evidence="4">Belongs to the YAE1 family.</text>
</comment>
<dbReference type="GO" id="GO:0005737">
    <property type="term" value="C:cytoplasm"/>
    <property type="evidence" value="ECO:0007669"/>
    <property type="project" value="UniProtKB-SubCell"/>
</dbReference>
<dbReference type="Proteomes" id="UP001174694">
    <property type="component" value="Unassembled WGS sequence"/>
</dbReference>
<dbReference type="GO" id="GO:0005634">
    <property type="term" value="C:nucleus"/>
    <property type="evidence" value="ECO:0007669"/>
    <property type="project" value="UniProtKB-SubCell"/>
</dbReference>
<evidence type="ECO:0000256" key="10">
    <source>
        <dbReference type="SAM" id="MobiDB-lite"/>
    </source>
</evidence>
<keyword evidence="9" id="KW-0539">Nucleus</keyword>
<sequence>MQLRQTDAVDDFISMGPSPTSREEEEEQHQHIMPSRSDPLDDVFGADEEEHHPHSHGPASDPTAAALDQHHLHPSDIRRLREEHATAGYREGVAIAKAQSVQAGFDEGFSLGATVGARAGQLLGVLEGIANALRGAAAAAAGDATAVAEAEQADRLLTEARAELGIKSVFGEEYWAADGTWKYAVEGEGEGGGGGEVLFSDVAESHPLVKKWAAVVEAEMGRWSVDRAALEGGAFGDAAAAAGTPEAAPKAKAVHAQPPRDALNW</sequence>
<dbReference type="PANTHER" id="PTHR18829:SF0">
    <property type="entry name" value="PROTEIN YAE1 HOMOLOG"/>
    <property type="match status" value="1"/>
</dbReference>
<evidence type="ECO:0000256" key="6">
    <source>
        <dbReference type="ARBA" id="ARBA00017286"/>
    </source>
</evidence>
<dbReference type="Pfam" id="PF09811">
    <property type="entry name" value="Yae1_N"/>
    <property type="match status" value="1"/>
</dbReference>
<comment type="caution">
    <text evidence="12">The sequence shown here is derived from an EMBL/GenBank/DDBJ whole genome shotgun (WGS) entry which is preliminary data.</text>
</comment>
<dbReference type="EMBL" id="JANBVO010000005">
    <property type="protein sequence ID" value="KAJ9151825.1"/>
    <property type="molecule type" value="Genomic_DNA"/>
</dbReference>
<keyword evidence="13" id="KW-1185">Reference proteome</keyword>
<evidence type="ECO:0000256" key="7">
    <source>
        <dbReference type="ARBA" id="ARBA00018400"/>
    </source>
</evidence>
<organism evidence="12 13">
    <name type="scientific">Pleurostoma richardsiae</name>
    <dbReference type="NCBI Taxonomy" id="41990"/>
    <lineage>
        <taxon>Eukaryota</taxon>
        <taxon>Fungi</taxon>
        <taxon>Dikarya</taxon>
        <taxon>Ascomycota</taxon>
        <taxon>Pezizomycotina</taxon>
        <taxon>Sordariomycetes</taxon>
        <taxon>Sordariomycetidae</taxon>
        <taxon>Calosphaeriales</taxon>
        <taxon>Pleurostomataceae</taxon>
        <taxon>Pleurostoma</taxon>
    </lineage>
</organism>
<evidence type="ECO:0000256" key="9">
    <source>
        <dbReference type="ARBA" id="ARBA00023242"/>
    </source>
</evidence>
<evidence type="ECO:0000256" key="1">
    <source>
        <dbReference type="ARBA" id="ARBA00003836"/>
    </source>
</evidence>
<comment type="subunit">
    <text evidence="5">May form a complex with LTO1.</text>
</comment>
<name>A0AA38RPE3_9PEZI</name>